<evidence type="ECO:0000313" key="2">
    <source>
        <dbReference type="EMBL" id="MFC3959725.1"/>
    </source>
</evidence>
<dbReference type="GeneID" id="73902351"/>
<accession>A0ABD5NSK6</accession>
<dbReference type="InterPro" id="IPR015287">
    <property type="entry name" value="Colicin_D_immunity_dom"/>
</dbReference>
<evidence type="ECO:0000313" key="3">
    <source>
        <dbReference type="Proteomes" id="UP001595846"/>
    </source>
</evidence>
<dbReference type="InterPro" id="IPR036471">
    <property type="entry name" value="Colicin_D_sf"/>
</dbReference>
<dbReference type="Pfam" id="PF09204">
    <property type="entry name" value="Colicin_immun"/>
    <property type="match status" value="1"/>
</dbReference>
<dbReference type="Proteomes" id="UP001595846">
    <property type="component" value="Unassembled WGS sequence"/>
</dbReference>
<protein>
    <submittedName>
        <fullName evidence="2">Colicin immunity domain-containing protein</fullName>
    </submittedName>
</protein>
<sequence length="97" mass="11228">MNEEYVRKYMDLIREFVRGEATATEFSTKYMNEFLDDDEIPEDEVFKPLDYLFAEADAYCEPELRDDVIGGIGEAELEASATEVLEELKELLDENDS</sequence>
<dbReference type="AlphaFoldDB" id="A0ABD5NSK6"/>
<gene>
    <name evidence="2" type="ORF">ACFOUR_15290</name>
</gene>
<feature type="domain" description="Colicin D immunity protein" evidence="1">
    <location>
        <begin position="8"/>
        <end position="88"/>
    </location>
</feature>
<dbReference type="RefSeq" id="WP_256533238.1">
    <property type="nucleotide sequence ID" value="NZ_CP101824.1"/>
</dbReference>
<comment type="caution">
    <text evidence="2">The sequence shown here is derived from an EMBL/GenBank/DDBJ whole genome shotgun (WGS) entry which is preliminary data.</text>
</comment>
<keyword evidence="3" id="KW-1185">Reference proteome</keyword>
<dbReference type="Gene3D" id="1.20.120.650">
    <property type="entry name" value="Colicin D"/>
    <property type="match status" value="1"/>
</dbReference>
<proteinExistence type="predicted"/>
<dbReference type="EMBL" id="JBHSAQ010000013">
    <property type="protein sequence ID" value="MFC3959725.1"/>
    <property type="molecule type" value="Genomic_DNA"/>
</dbReference>
<organism evidence="2 3">
    <name type="scientific">Halovivax cerinus</name>
    <dbReference type="NCBI Taxonomy" id="1487865"/>
    <lineage>
        <taxon>Archaea</taxon>
        <taxon>Methanobacteriati</taxon>
        <taxon>Methanobacteriota</taxon>
        <taxon>Stenosarchaea group</taxon>
        <taxon>Halobacteria</taxon>
        <taxon>Halobacteriales</taxon>
        <taxon>Natrialbaceae</taxon>
        <taxon>Halovivax</taxon>
    </lineage>
</organism>
<reference evidence="2 3" key="1">
    <citation type="journal article" date="2019" name="Int. J. Syst. Evol. Microbiol.">
        <title>The Global Catalogue of Microorganisms (GCM) 10K type strain sequencing project: providing services to taxonomists for standard genome sequencing and annotation.</title>
        <authorList>
            <consortium name="The Broad Institute Genomics Platform"/>
            <consortium name="The Broad Institute Genome Sequencing Center for Infectious Disease"/>
            <person name="Wu L."/>
            <person name="Ma J."/>
        </authorList>
    </citation>
    <scope>NUCLEOTIDE SEQUENCE [LARGE SCALE GENOMIC DNA]</scope>
    <source>
        <strain evidence="2 3">IBRC-M 10256</strain>
    </source>
</reference>
<name>A0ABD5NSK6_9EURY</name>
<evidence type="ECO:0000259" key="1">
    <source>
        <dbReference type="Pfam" id="PF09204"/>
    </source>
</evidence>